<sequence>MTGPATGAPEATGPAPLPTAGPGGQAIAFGVLAALGAAVFGTSFGFGILLDGGRVGPGLLPMVLGLLLLLLAGVQLLVRLRRLRAGGEAAPAGGGTDVFGRTDAQRVRQLWQVVIALPVTVLLVPLLGFLPAFGLLVLFVSAVVERRPPLVALLVAAIAVAAGYGVFEEFLDVPLPTGLLGDLLGW</sequence>
<reference evidence="3 4" key="1">
    <citation type="journal article" date="2019" name="Int. J. Syst. Evol. Microbiol.">
        <title>The Global Catalogue of Microorganisms (GCM) 10K type strain sequencing project: providing services to taxonomists for standard genome sequencing and annotation.</title>
        <authorList>
            <consortium name="The Broad Institute Genomics Platform"/>
            <consortium name="The Broad Institute Genome Sequencing Center for Infectious Disease"/>
            <person name="Wu L."/>
            <person name="Ma J."/>
        </authorList>
    </citation>
    <scope>NUCLEOTIDE SEQUENCE [LARGE SCALE GENOMIC DNA]</scope>
    <source>
        <strain evidence="3 4">JCM 11117</strain>
    </source>
</reference>
<feature type="transmembrane region" description="Helical" evidence="1">
    <location>
        <begin position="59"/>
        <end position="78"/>
    </location>
</feature>
<proteinExistence type="predicted"/>
<evidence type="ECO:0000259" key="2">
    <source>
        <dbReference type="Pfam" id="PF07331"/>
    </source>
</evidence>
<dbReference type="RefSeq" id="WP_343941287.1">
    <property type="nucleotide sequence ID" value="NZ_BAAAHP010000065.1"/>
</dbReference>
<gene>
    <name evidence="3" type="ORF">GCM10009559_22840</name>
</gene>
<keyword evidence="4" id="KW-1185">Reference proteome</keyword>
<keyword evidence="1" id="KW-0812">Transmembrane</keyword>
<evidence type="ECO:0000313" key="3">
    <source>
        <dbReference type="EMBL" id="GAA0933265.1"/>
    </source>
</evidence>
<keyword evidence="1" id="KW-0472">Membrane</keyword>
<keyword evidence="1" id="KW-1133">Transmembrane helix</keyword>
<organism evidence="3 4">
    <name type="scientific">Pseudonocardia zijingensis</name>
    <dbReference type="NCBI Taxonomy" id="153376"/>
    <lineage>
        <taxon>Bacteria</taxon>
        <taxon>Bacillati</taxon>
        <taxon>Actinomycetota</taxon>
        <taxon>Actinomycetes</taxon>
        <taxon>Pseudonocardiales</taxon>
        <taxon>Pseudonocardiaceae</taxon>
        <taxon>Pseudonocardia</taxon>
    </lineage>
</organism>
<protein>
    <recommendedName>
        <fullName evidence="2">DUF1468 domain-containing protein</fullName>
    </recommendedName>
</protein>
<dbReference type="InterPro" id="IPR009936">
    <property type="entry name" value="DUF1468"/>
</dbReference>
<dbReference type="EMBL" id="BAAAHP010000065">
    <property type="protein sequence ID" value="GAA0933265.1"/>
    <property type="molecule type" value="Genomic_DNA"/>
</dbReference>
<feature type="transmembrane region" description="Helical" evidence="1">
    <location>
        <begin position="110"/>
        <end position="138"/>
    </location>
</feature>
<dbReference type="Proteomes" id="UP001499967">
    <property type="component" value="Unassembled WGS sequence"/>
</dbReference>
<evidence type="ECO:0000313" key="4">
    <source>
        <dbReference type="Proteomes" id="UP001499967"/>
    </source>
</evidence>
<accession>A0ABN1PVZ3</accession>
<feature type="transmembrane region" description="Helical" evidence="1">
    <location>
        <begin position="26"/>
        <end position="50"/>
    </location>
</feature>
<evidence type="ECO:0000256" key="1">
    <source>
        <dbReference type="SAM" id="Phobius"/>
    </source>
</evidence>
<feature type="domain" description="DUF1468" evidence="2">
    <location>
        <begin position="29"/>
        <end position="176"/>
    </location>
</feature>
<feature type="transmembrane region" description="Helical" evidence="1">
    <location>
        <begin position="150"/>
        <end position="167"/>
    </location>
</feature>
<name>A0ABN1PVZ3_9PSEU</name>
<comment type="caution">
    <text evidence="3">The sequence shown here is derived from an EMBL/GenBank/DDBJ whole genome shotgun (WGS) entry which is preliminary data.</text>
</comment>
<dbReference type="Pfam" id="PF07331">
    <property type="entry name" value="TctB"/>
    <property type="match status" value="1"/>
</dbReference>